<organism evidence="1 2">
    <name type="scientific">Enterobacter cancerogenus</name>
    <dbReference type="NCBI Taxonomy" id="69218"/>
    <lineage>
        <taxon>Bacteria</taxon>
        <taxon>Pseudomonadati</taxon>
        <taxon>Pseudomonadota</taxon>
        <taxon>Gammaproteobacteria</taxon>
        <taxon>Enterobacterales</taxon>
        <taxon>Enterobacteriaceae</taxon>
        <taxon>Enterobacter</taxon>
        <taxon>Enterobacter cloacae complex</taxon>
    </lineage>
</organism>
<gene>
    <name evidence="1" type="ORF">I6L58_21635</name>
</gene>
<reference evidence="1 2" key="1">
    <citation type="submission" date="2021-06" db="EMBL/GenBank/DDBJ databases">
        <title>FDA dAtabase for Regulatory Grade micrObial Sequences (FDA-ARGOS): Supporting development and validation of Infectious Disease Dx tests.</title>
        <authorList>
            <person name="Sproer C."/>
            <person name="Gronow S."/>
            <person name="Severitt S."/>
            <person name="Schroder I."/>
            <person name="Tallon L."/>
            <person name="Sadzewicz L."/>
            <person name="Zhao X."/>
            <person name="Boylan J."/>
            <person name="Ott S."/>
            <person name="Bowen H."/>
            <person name="Vavikolanu K."/>
            <person name="Mehta A."/>
            <person name="Aluvathingal J."/>
            <person name="Nadendla S."/>
            <person name="Lowell S."/>
            <person name="Myers T."/>
            <person name="Yan Y."/>
        </authorList>
    </citation>
    <scope>NUCLEOTIDE SEQUENCE [LARGE SCALE GENOMIC DNA]</scope>
    <source>
        <strain evidence="1 2">FDAARGOS 1428</strain>
    </source>
</reference>
<dbReference type="EMBL" id="CP077290">
    <property type="protein sequence ID" value="QXA49248.1"/>
    <property type="molecule type" value="Genomic_DNA"/>
</dbReference>
<evidence type="ECO:0008006" key="3">
    <source>
        <dbReference type="Google" id="ProtNLM"/>
    </source>
</evidence>
<dbReference type="RefSeq" id="WP_088208206.1">
    <property type="nucleotide sequence ID" value="NZ_CP077290.1"/>
</dbReference>
<name>A0ABX8KKC6_9ENTR</name>
<sequence>MTANKFMTGEQLDELMTVAVNMQRDSEKSGDRPTAMFAYAVQVAVLELRKVRNHAAKIPETSMSIARYWISPNGIACEDNEGKFVRYEDYAVLEARCTALAAENAGLKDWSPNPHSASMFEAIEKAEQLMDDGMPELAMVEAFEILKLKRTQATDAYLAEVRAQAVDMCSAEIQKQTWDEREGDGIVAAIDAMEIYALQLRKGVQS</sequence>
<evidence type="ECO:0000313" key="2">
    <source>
        <dbReference type="Proteomes" id="UP000683583"/>
    </source>
</evidence>
<keyword evidence="2" id="KW-1185">Reference proteome</keyword>
<dbReference type="Proteomes" id="UP000683583">
    <property type="component" value="Chromosome"/>
</dbReference>
<evidence type="ECO:0000313" key="1">
    <source>
        <dbReference type="EMBL" id="QXA49248.1"/>
    </source>
</evidence>
<proteinExistence type="predicted"/>
<accession>A0ABX8KKC6</accession>
<protein>
    <recommendedName>
        <fullName evidence="3">Prophage protein</fullName>
    </recommendedName>
</protein>